<organism evidence="3 4">
    <name type="scientific">Anthostomella pinea</name>
    <dbReference type="NCBI Taxonomy" id="933095"/>
    <lineage>
        <taxon>Eukaryota</taxon>
        <taxon>Fungi</taxon>
        <taxon>Dikarya</taxon>
        <taxon>Ascomycota</taxon>
        <taxon>Pezizomycotina</taxon>
        <taxon>Sordariomycetes</taxon>
        <taxon>Xylariomycetidae</taxon>
        <taxon>Xylariales</taxon>
        <taxon>Xylariaceae</taxon>
        <taxon>Anthostomella</taxon>
    </lineage>
</organism>
<dbReference type="AlphaFoldDB" id="A0AAI8V8Y0"/>
<name>A0AAI8V8Y0_9PEZI</name>
<evidence type="ECO:0000259" key="2">
    <source>
        <dbReference type="Pfam" id="PF13472"/>
    </source>
</evidence>
<feature type="chain" id="PRO_5042609881" evidence="1">
    <location>
        <begin position="25"/>
        <end position="266"/>
    </location>
</feature>
<dbReference type="CDD" id="cd01833">
    <property type="entry name" value="XynB_like"/>
    <property type="match status" value="1"/>
</dbReference>
<protein>
    <submittedName>
        <fullName evidence="3">Uu.00g105940.m01.CDS01</fullName>
    </submittedName>
</protein>
<evidence type="ECO:0000313" key="3">
    <source>
        <dbReference type="EMBL" id="CAJ2503200.1"/>
    </source>
</evidence>
<evidence type="ECO:0000256" key="1">
    <source>
        <dbReference type="SAM" id="SignalP"/>
    </source>
</evidence>
<feature type="signal peptide" evidence="1">
    <location>
        <begin position="1"/>
        <end position="24"/>
    </location>
</feature>
<keyword evidence="1" id="KW-0732">Signal</keyword>
<evidence type="ECO:0000313" key="4">
    <source>
        <dbReference type="Proteomes" id="UP001295740"/>
    </source>
</evidence>
<proteinExistence type="predicted"/>
<dbReference type="Pfam" id="PF13472">
    <property type="entry name" value="Lipase_GDSL_2"/>
    <property type="match status" value="1"/>
</dbReference>
<dbReference type="GO" id="GO:0004622">
    <property type="term" value="F:phosphatidylcholine lysophospholipase activity"/>
    <property type="evidence" value="ECO:0007669"/>
    <property type="project" value="TreeGrafter"/>
</dbReference>
<sequence length="266" mass="28314">MLATKYELWCFVAYASLWLTKGYALPAPAGRDERPVSPRAGFANGIPLRIMPLGASITYGLKSSDGNGYRLALRDSITAHGNEVNMVGTHPNGTMQDNQNEGWPGYVIDQVHDKADTAVPAEKPNLVLINAGTNDCLQDDDVAGAGDRMKSMINDIYTDSPQATVILSTLLVNADAATQTRIVNSFNPQMSSLANSLQGAGKRIVLVDMQSSAGPTLDELVDGTHPDDAGYKKMANIWYAGIQQADSKGFLVQAQAVAGIPDDGDS</sequence>
<keyword evidence="4" id="KW-1185">Reference proteome</keyword>
<reference evidence="3" key="1">
    <citation type="submission" date="2023-10" db="EMBL/GenBank/DDBJ databases">
        <authorList>
            <person name="Hackl T."/>
        </authorList>
    </citation>
    <scope>NUCLEOTIDE SEQUENCE</scope>
</reference>
<feature type="domain" description="SGNH hydrolase-type esterase" evidence="2">
    <location>
        <begin position="53"/>
        <end position="232"/>
    </location>
</feature>
<dbReference type="InterPro" id="IPR051532">
    <property type="entry name" value="Ester_Hydrolysis_Enzymes"/>
</dbReference>
<dbReference type="Gene3D" id="3.40.50.1110">
    <property type="entry name" value="SGNH hydrolase"/>
    <property type="match status" value="1"/>
</dbReference>
<accession>A0AAI8V8Y0</accession>
<dbReference type="PANTHER" id="PTHR30383:SF31">
    <property type="entry name" value="SGNH HYDROLASE-TYPE ESTERASE DOMAIN-CONTAINING PROTEIN-RELATED"/>
    <property type="match status" value="1"/>
</dbReference>
<dbReference type="InterPro" id="IPR013830">
    <property type="entry name" value="SGNH_hydro"/>
</dbReference>
<dbReference type="PANTHER" id="PTHR30383">
    <property type="entry name" value="THIOESTERASE 1/PROTEASE 1/LYSOPHOSPHOLIPASE L1"/>
    <property type="match status" value="1"/>
</dbReference>
<comment type="caution">
    <text evidence="3">The sequence shown here is derived from an EMBL/GenBank/DDBJ whole genome shotgun (WGS) entry which is preliminary data.</text>
</comment>
<dbReference type="Proteomes" id="UP001295740">
    <property type="component" value="Unassembled WGS sequence"/>
</dbReference>
<dbReference type="EMBL" id="CAUWAG010000004">
    <property type="protein sequence ID" value="CAJ2503200.1"/>
    <property type="molecule type" value="Genomic_DNA"/>
</dbReference>
<gene>
    <name evidence="3" type="ORF">KHLLAP_LOCUS3668</name>
</gene>
<dbReference type="InterPro" id="IPR036514">
    <property type="entry name" value="SGNH_hydro_sf"/>
</dbReference>
<dbReference type="SUPFAM" id="SSF52266">
    <property type="entry name" value="SGNH hydrolase"/>
    <property type="match status" value="1"/>
</dbReference>